<dbReference type="CDD" id="cd07493">
    <property type="entry name" value="Peptidases_S8_9"/>
    <property type="match status" value="1"/>
</dbReference>
<dbReference type="InterPro" id="IPR023827">
    <property type="entry name" value="Peptidase_S8_Asp-AS"/>
</dbReference>
<organism evidence="10 11">
    <name type="scientific">Mariniflexile aquimaris</name>
    <dbReference type="NCBI Taxonomy" id="881009"/>
    <lineage>
        <taxon>Bacteria</taxon>
        <taxon>Pseudomonadati</taxon>
        <taxon>Bacteroidota</taxon>
        <taxon>Flavobacteriia</taxon>
        <taxon>Flavobacteriales</taxon>
        <taxon>Flavobacteriaceae</taxon>
        <taxon>Mariniflexile</taxon>
    </lineage>
</organism>
<dbReference type="PROSITE" id="PS51892">
    <property type="entry name" value="SUBTILASE"/>
    <property type="match status" value="1"/>
</dbReference>
<dbReference type="InterPro" id="IPR050131">
    <property type="entry name" value="Peptidase_S8_subtilisin-like"/>
</dbReference>
<proteinExistence type="inferred from homology"/>
<feature type="domain" description="Secretion system C-terminal sorting" evidence="9">
    <location>
        <begin position="466"/>
        <end position="536"/>
    </location>
</feature>
<feature type="active site" description="Charge relay system" evidence="6">
    <location>
        <position position="217"/>
    </location>
</feature>
<evidence type="ECO:0000256" key="1">
    <source>
        <dbReference type="ARBA" id="ARBA00011073"/>
    </source>
</evidence>
<evidence type="ECO:0000313" key="11">
    <source>
        <dbReference type="Proteomes" id="UP001597011"/>
    </source>
</evidence>
<evidence type="ECO:0000256" key="6">
    <source>
        <dbReference type="PROSITE-ProRule" id="PRU01240"/>
    </source>
</evidence>
<dbReference type="PRINTS" id="PR00723">
    <property type="entry name" value="SUBTILISIN"/>
</dbReference>
<dbReference type="Pfam" id="PF00082">
    <property type="entry name" value="Peptidase_S8"/>
    <property type="match status" value="1"/>
</dbReference>
<evidence type="ECO:0000256" key="4">
    <source>
        <dbReference type="ARBA" id="ARBA00022801"/>
    </source>
</evidence>
<feature type="active site" description="Charge relay system" evidence="6">
    <location>
        <position position="175"/>
    </location>
</feature>
<keyword evidence="2 6" id="KW-0645">Protease</keyword>
<gene>
    <name evidence="10" type="ORF">ACFQ0I_08525</name>
</gene>
<reference evidence="11" key="1">
    <citation type="journal article" date="2019" name="Int. J. Syst. Evol. Microbiol.">
        <title>The Global Catalogue of Microorganisms (GCM) 10K type strain sequencing project: providing services to taxonomists for standard genome sequencing and annotation.</title>
        <authorList>
            <consortium name="The Broad Institute Genomics Platform"/>
            <consortium name="The Broad Institute Genome Sequencing Center for Infectious Disease"/>
            <person name="Wu L."/>
            <person name="Ma J."/>
        </authorList>
    </citation>
    <scope>NUCLEOTIDE SEQUENCE [LARGE SCALE GENOMIC DNA]</scope>
    <source>
        <strain evidence="11">CCUG 60529</strain>
    </source>
</reference>
<feature type="domain" description="Peptidase S8/S53" evidence="8">
    <location>
        <begin position="166"/>
        <end position="441"/>
    </location>
</feature>
<dbReference type="InterPro" id="IPR000209">
    <property type="entry name" value="Peptidase_S8/S53_dom"/>
</dbReference>
<dbReference type="PIRSF" id="PIRSF037903">
    <property type="entry name" value="Subtilisin_rel_GFO_2223"/>
    <property type="match status" value="1"/>
</dbReference>
<feature type="chain" id="PRO_5045889904" evidence="7">
    <location>
        <begin position="20"/>
        <end position="538"/>
    </location>
</feature>
<feature type="signal peptide" evidence="7">
    <location>
        <begin position="1"/>
        <end position="19"/>
    </location>
</feature>
<evidence type="ECO:0000256" key="3">
    <source>
        <dbReference type="ARBA" id="ARBA00022729"/>
    </source>
</evidence>
<dbReference type="PANTHER" id="PTHR43806">
    <property type="entry name" value="PEPTIDASE S8"/>
    <property type="match status" value="1"/>
</dbReference>
<dbReference type="Gene3D" id="3.40.50.200">
    <property type="entry name" value="Peptidase S8/S53 domain"/>
    <property type="match status" value="1"/>
</dbReference>
<dbReference type="InterPro" id="IPR026444">
    <property type="entry name" value="Secre_tail"/>
</dbReference>
<dbReference type="EMBL" id="JBHTIB010000012">
    <property type="protein sequence ID" value="MFD0835804.1"/>
    <property type="molecule type" value="Genomic_DNA"/>
</dbReference>
<keyword evidence="3 7" id="KW-0732">Signal</keyword>
<evidence type="ECO:0000259" key="9">
    <source>
        <dbReference type="Pfam" id="PF18962"/>
    </source>
</evidence>
<dbReference type="PANTHER" id="PTHR43806:SF67">
    <property type="entry name" value="EGF-LIKE DOMAIN-CONTAINING PROTEIN"/>
    <property type="match status" value="1"/>
</dbReference>
<evidence type="ECO:0000256" key="7">
    <source>
        <dbReference type="SAM" id="SignalP"/>
    </source>
</evidence>
<name>A0ABW3BRR1_9FLAO</name>
<sequence length="538" mass="58357">MKKYLLFLLLLFYCFNVFSQQDAWVYLVDKQNVSSAVSNPISILTQKAINRKNSHGVVIDARDVPVNESYVSQLKNASGITVMAKSKWLNAIHVRGSEIAIKNLTSSFSFIDYIDFADKSLNDFKRVKEKKQSKLESILTSFNYGSAANQIQMFKGEQLHLANYTGSGMTVAVLDAGFPNVNSMAGFQRLRNANNIKGTYNFVNRNSNVYTNTTSNHGTLVLSTMAGYVENQYVGTAPDASYYLFITEDAPNENPVEESYWVEAAERADSLGVDIINTSLGYTTYDNPNYSYSPSQMNGNTAFITRGANIAFEKGMLLVNSAGNSGNDSWGIVGAPADAAGVLSVGAVTSAGLYASFSSRGNSLQPTRKPDVVAQGQASIVITENNVIASANGTSFSSPILAGGIVCLWQALPSLKNSEIMQLVRESASQYATPDYYLGYGIPNLQMALNSGIALTDAESNTEVKLYPNPASFKAYIKIPLTEESVSVLIFDVLGKLVSSTAITPLNNEVDLLSLSNGLYLVTLKSKNISQTIKLIKQ</sequence>
<evidence type="ECO:0000259" key="8">
    <source>
        <dbReference type="Pfam" id="PF00082"/>
    </source>
</evidence>
<dbReference type="SUPFAM" id="SSF52743">
    <property type="entry name" value="Subtilisin-like"/>
    <property type="match status" value="1"/>
</dbReference>
<dbReference type="InterPro" id="IPR015500">
    <property type="entry name" value="Peptidase_S8_subtilisin-rel"/>
</dbReference>
<evidence type="ECO:0000313" key="10">
    <source>
        <dbReference type="EMBL" id="MFD0835804.1"/>
    </source>
</evidence>
<evidence type="ECO:0000256" key="5">
    <source>
        <dbReference type="ARBA" id="ARBA00022825"/>
    </source>
</evidence>
<keyword evidence="4 6" id="KW-0378">Hydrolase</keyword>
<feature type="active site" description="Charge relay system" evidence="6">
    <location>
        <position position="395"/>
    </location>
</feature>
<comment type="similarity">
    <text evidence="1 6">Belongs to the peptidase S8 family.</text>
</comment>
<dbReference type="Pfam" id="PF18962">
    <property type="entry name" value="Por_Secre_tail"/>
    <property type="match status" value="1"/>
</dbReference>
<protein>
    <submittedName>
        <fullName evidence="10">S8 family serine peptidase</fullName>
    </submittedName>
</protein>
<dbReference type="NCBIfam" id="TIGR04183">
    <property type="entry name" value="Por_Secre_tail"/>
    <property type="match status" value="1"/>
</dbReference>
<dbReference type="Proteomes" id="UP001597011">
    <property type="component" value="Unassembled WGS sequence"/>
</dbReference>
<dbReference type="InterPro" id="IPR017317">
    <property type="entry name" value="Pept_S8_subtilisin_bacteroid-2"/>
</dbReference>
<dbReference type="InterPro" id="IPR036852">
    <property type="entry name" value="Peptidase_S8/S53_dom_sf"/>
</dbReference>
<dbReference type="PROSITE" id="PS00136">
    <property type="entry name" value="SUBTILASE_ASP"/>
    <property type="match status" value="1"/>
</dbReference>
<evidence type="ECO:0000256" key="2">
    <source>
        <dbReference type="ARBA" id="ARBA00022670"/>
    </source>
</evidence>
<keyword evidence="11" id="KW-1185">Reference proteome</keyword>
<accession>A0ABW3BRR1</accession>
<comment type="caution">
    <text evidence="10">The sequence shown here is derived from an EMBL/GenBank/DDBJ whole genome shotgun (WGS) entry which is preliminary data.</text>
</comment>
<keyword evidence="5 6" id="KW-0720">Serine protease</keyword>
<dbReference type="RefSeq" id="WP_379941245.1">
    <property type="nucleotide sequence ID" value="NZ_JBHTIB010000012.1"/>
</dbReference>